<name>A0AA48HLN3_9SPHN</name>
<dbReference type="InterPro" id="IPR017853">
    <property type="entry name" value="GH"/>
</dbReference>
<accession>A0AA48HLN3</accession>
<dbReference type="Pfam" id="PF14310">
    <property type="entry name" value="Fn3-like"/>
    <property type="match status" value="1"/>
</dbReference>
<reference evidence="5" key="1">
    <citation type="submission" date="2023-02" db="EMBL/GenBank/DDBJ databases">
        <title>Tomato root-associated Sphingobium harbors genes for catabolizing toxic steroidal glycoalkaloids.</title>
        <authorList>
            <person name="Nakayasu M."/>
            <person name="Kanai K."/>
            <person name="Takamatsu K."/>
            <person name="Masuda S."/>
            <person name="Yamazaki S."/>
            <person name="Aoki Y."/>
            <person name="Shibata A."/>
            <person name="Suda W."/>
            <person name="Shirasu K."/>
            <person name="Yazaki K."/>
            <person name="Sugiyama A."/>
        </authorList>
    </citation>
    <scope>NUCLEOTIDE SEQUENCE</scope>
    <source>
        <strain evidence="5">RC1</strain>
    </source>
</reference>
<dbReference type="Gene3D" id="3.20.20.300">
    <property type="entry name" value="Glycoside hydrolase, family 3, N-terminal domain"/>
    <property type="match status" value="1"/>
</dbReference>
<organism evidence="5">
    <name type="scientific">Sphingobium sp. RC1</name>
    <dbReference type="NCBI Taxonomy" id="3028879"/>
    <lineage>
        <taxon>Bacteria</taxon>
        <taxon>Pseudomonadati</taxon>
        <taxon>Pseudomonadota</taxon>
        <taxon>Alphaproteobacteria</taxon>
        <taxon>Sphingomonadales</taxon>
        <taxon>Sphingomonadaceae</taxon>
        <taxon>Sphingobium</taxon>
    </lineage>
</organism>
<dbReference type="PANTHER" id="PTHR42715:SF10">
    <property type="entry name" value="BETA-GLUCOSIDASE"/>
    <property type="match status" value="1"/>
</dbReference>
<dbReference type="Gene3D" id="3.40.50.1700">
    <property type="entry name" value="Glycoside hydrolase family 3 C-terminal domain"/>
    <property type="match status" value="1"/>
</dbReference>
<evidence type="ECO:0000256" key="3">
    <source>
        <dbReference type="SAM" id="SignalP"/>
    </source>
</evidence>
<dbReference type="AlphaFoldDB" id="A0AA48HLN3"/>
<dbReference type="InterPro" id="IPR001764">
    <property type="entry name" value="Glyco_hydro_3_N"/>
</dbReference>
<dbReference type="Pfam" id="PF01915">
    <property type="entry name" value="Glyco_hydro_3_C"/>
    <property type="match status" value="1"/>
</dbReference>
<dbReference type="Pfam" id="PF00933">
    <property type="entry name" value="Glyco_hydro_3"/>
    <property type="match status" value="1"/>
</dbReference>
<keyword evidence="3" id="KW-0732">Signal</keyword>
<dbReference type="EMBL" id="LC754524">
    <property type="protein sequence ID" value="BDX39829.1"/>
    <property type="molecule type" value="Genomic_DNA"/>
</dbReference>
<dbReference type="GO" id="GO:0004553">
    <property type="term" value="F:hydrolase activity, hydrolyzing O-glycosyl compounds"/>
    <property type="evidence" value="ECO:0007669"/>
    <property type="project" value="InterPro"/>
</dbReference>
<dbReference type="PANTHER" id="PTHR42715">
    <property type="entry name" value="BETA-GLUCOSIDASE"/>
    <property type="match status" value="1"/>
</dbReference>
<evidence type="ECO:0000313" key="5">
    <source>
        <dbReference type="EMBL" id="BDX39829.1"/>
    </source>
</evidence>
<dbReference type="Gene3D" id="2.60.40.10">
    <property type="entry name" value="Immunoglobulins"/>
    <property type="match status" value="1"/>
</dbReference>
<dbReference type="InterPro" id="IPR036881">
    <property type="entry name" value="Glyco_hydro_3_C_sf"/>
</dbReference>
<dbReference type="SUPFAM" id="SSF52279">
    <property type="entry name" value="Beta-D-glucan exohydrolase, C-terminal domain"/>
    <property type="match status" value="1"/>
</dbReference>
<comment type="similarity">
    <text evidence="1">Belongs to the glycosyl hydrolase 3 family.</text>
</comment>
<dbReference type="InterPro" id="IPR036962">
    <property type="entry name" value="Glyco_hydro_3_N_sf"/>
</dbReference>
<protein>
    <submittedName>
        <fullName evidence="5">Steroidal saponin beta-D-glycosidase</fullName>
    </submittedName>
</protein>
<dbReference type="SUPFAM" id="SSF51445">
    <property type="entry name" value="(Trans)glycosidases"/>
    <property type="match status" value="1"/>
</dbReference>
<dbReference type="InterPro" id="IPR050288">
    <property type="entry name" value="Cellulose_deg_GH3"/>
</dbReference>
<dbReference type="InterPro" id="IPR026891">
    <property type="entry name" value="Fn3-like"/>
</dbReference>
<evidence type="ECO:0000259" key="4">
    <source>
        <dbReference type="SMART" id="SM01217"/>
    </source>
</evidence>
<sequence>MKNSSSILLLAAAGTMLTPVAGYARDTRKSPERRAAETLSKMTGEEKIRLIHGPMTGLVPASKRPQGMPLSAGYIEGVERLGVPTLVESDASLGVSNLMEMRKGDVATALPSGLSLASTWDPEIAHAGGAMIGAEARAKGFNVMLVGGVNLVRDPRAGRNFEYLGEDPLLAGELVGSQISGVQSNDIIGTIKHFALNNQETGRNIASVNMDEQAMRESDLLAFQIGMERGKPGSVMCGYNRVDGKYACENPFLLNDVLRRDWGFKGYVMSDWGAVHSTEAIIAGLDQQSGEQIDGKRYFSDLMVEAVKAGKVPQSAVDKAAGRVLYAIYAHGVADKPLKPGQPIDYNANGDIAQRAAEQGIVLLRNEGGILPLAASAKTILVVGGNADVGVPSGGGSSQVNPVGGLKRVSKGAESGPAAGFARRGYGGTAPFDALRAEFPNATVGYLDGKDVPAAVQAAKSADIVVVFAEKYATEAIDDKDLSLGEGQDDLIDAVASANGKTIVVLETGNPVLMPWQTKVPAILSAWYGGQRGGAAIARVLTGKVNPSGHLPVTFPASVDQLPNPVLPGSDAPPADKETRAVYGLQAGLKPFDIVYPEGSDAGYRWFDKKGLKPLYPFGYGLSYTQFRYEGLKVTGGKALSVRFTVVNNGQREGADVPQVYVTRPGKAKRLIGWAKPNLKPGESKEVTVTADMRVIADFDAKAQRWVVPAGDVKVEVGTSAADPVLTGTTRLNRMIRRP</sequence>
<gene>
    <name evidence="5" type="primary">GH3-1</name>
</gene>
<feature type="chain" id="PRO_5041437098" evidence="3">
    <location>
        <begin position="25"/>
        <end position="739"/>
    </location>
</feature>
<evidence type="ECO:0000256" key="2">
    <source>
        <dbReference type="ARBA" id="ARBA00022801"/>
    </source>
</evidence>
<feature type="signal peptide" evidence="3">
    <location>
        <begin position="1"/>
        <end position="24"/>
    </location>
</feature>
<dbReference type="InterPro" id="IPR002772">
    <property type="entry name" value="Glyco_hydro_3_C"/>
</dbReference>
<dbReference type="SMART" id="SM01217">
    <property type="entry name" value="Fn3_like"/>
    <property type="match status" value="1"/>
</dbReference>
<dbReference type="PRINTS" id="PR00133">
    <property type="entry name" value="GLHYDRLASE3"/>
</dbReference>
<dbReference type="InterPro" id="IPR013783">
    <property type="entry name" value="Ig-like_fold"/>
</dbReference>
<dbReference type="GO" id="GO:0005975">
    <property type="term" value="P:carbohydrate metabolic process"/>
    <property type="evidence" value="ECO:0007669"/>
    <property type="project" value="InterPro"/>
</dbReference>
<proteinExistence type="inferred from homology"/>
<keyword evidence="2" id="KW-0378">Hydrolase</keyword>
<evidence type="ECO:0000256" key="1">
    <source>
        <dbReference type="ARBA" id="ARBA00005336"/>
    </source>
</evidence>
<feature type="domain" description="Fibronectin type III-like" evidence="4">
    <location>
        <begin position="656"/>
        <end position="721"/>
    </location>
</feature>